<organism evidence="1 2">
    <name type="scientific">Photorhabdus khanii NC19</name>
    <dbReference type="NCBI Taxonomy" id="1004151"/>
    <lineage>
        <taxon>Bacteria</taxon>
        <taxon>Pseudomonadati</taxon>
        <taxon>Pseudomonadota</taxon>
        <taxon>Gammaproteobacteria</taxon>
        <taxon>Enterobacterales</taxon>
        <taxon>Morganellaceae</taxon>
        <taxon>Photorhabdus</taxon>
    </lineage>
</organism>
<name>W3V593_9GAMM</name>
<proteinExistence type="predicted"/>
<evidence type="ECO:0000313" key="1">
    <source>
        <dbReference type="EMBL" id="ETS31096.1"/>
    </source>
</evidence>
<comment type="caution">
    <text evidence="1">The sequence shown here is derived from an EMBL/GenBank/DDBJ whole genome shotgun (WGS) entry which is preliminary data.</text>
</comment>
<gene>
    <name evidence="1" type="ORF">PTE_03048</name>
</gene>
<dbReference type="EMBL" id="AYSJ01000013">
    <property type="protein sequence ID" value="ETS31096.1"/>
    <property type="molecule type" value="Genomic_DNA"/>
</dbReference>
<dbReference type="Proteomes" id="UP000018957">
    <property type="component" value="Unassembled WGS sequence"/>
</dbReference>
<keyword evidence="2" id="KW-1185">Reference proteome</keyword>
<protein>
    <submittedName>
        <fullName evidence="1">Uncharacterized protein</fullName>
    </submittedName>
</protein>
<evidence type="ECO:0000313" key="2">
    <source>
        <dbReference type="Proteomes" id="UP000018957"/>
    </source>
</evidence>
<sequence length="58" mass="6810">MCLIFKLIYFKKFFRREIGFGGDWGRGGSKKALKGGLVIVRYLSYQRYRGSIFELPKN</sequence>
<accession>W3V593</accession>
<reference evidence="1 2" key="1">
    <citation type="submission" date="2013-11" db="EMBL/GenBank/DDBJ databases">
        <title>Elucidation of the Photorhabdus temperata genome and generation of transposon mutant library to identify motility mutants.</title>
        <authorList>
            <person name="Hurst S.G.IV."/>
            <person name="Micheals B."/>
            <person name="Abebe-Akele F."/>
            <person name="Rowedder H."/>
            <person name="Bullock H."/>
            <person name="Jackobeck R."/>
            <person name="Janicki E."/>
            <person name="Tisa L.S."/>
        </authorList>
    </citation>
    <scope>NUCLEOTIDE SEQUENCE [LARGE SCALE GENOMIC DNA]</scope>
    <source>
        <strain evidence="1 2">NC19</strain>
    </source>
</reference>
<dbReference type="AlphaFoldDB" id="W3V593"/>